<name>A0A0G1D663_9BACT</name>
<sequence length="254" mass="29341">MFESLFSKNKIKIKGIKQGSHGDHWGAFFGFQNFRSNPKILLDKIEKILDNKNSIKIDNKYSKSVENIGQVDLIVISDNKGMASCFPLLNTKYNLPFESKEINERNHVGNIEAQIIGGGRKTFALNFFATDYLNNKQIYKTTKELKINLSAFAYVIKESENLPDKFSNDFVTYMPNTESTYGDVYDFIGKIIDFAEYNHEDIEGYIVKTKLINNEKMEDFFNLDIFVNKENMRIENLKRGTRISGCFWLQGNIV</sequence>
<accession>A0A0G1D663</accession>
<evidence type="ECO:0000313" key="2">
    <source>
        <dbReference type="Proteomes" id="UP000034837"/>
    </source>
</evidence>
<proteinExistence type="predicted"/>
<comment type="caution">
    <text evidence="1">The sequence shown here is derived from an EMBL/GenBank/DDBJ whole genome shotgun (WGS) entry which is preliminary data.</text>
</comment>
<gene>
    <name evidence="1" type="ORF">UV20_C0001G0193</name>
</gene>
<dbReference type="AlphaFoldDB" id="A0A0G1D663"/>
<organism evidence="1 2">
    <name type="scientific">Candidatus Magasanikbacteria bacterium GW2011_GWA2_42_32</name>
    <dbReference type="NCBI Taxonomy" id="1619039"/>
    <lineage>
        <taxon>Bacteria</taxon>
        <taxon>Candidatus Magasanikiibacteriota</taxon>
    </lineage>
</organism>
<evidence type="ECO:0000313" key="1">
    <source>
        <dbReference type="EMBL" id="KKS57553.1"/>
    </source>
</evidence>
<dbReference type="Proteomes" id="UP000034837">
    <property type="component" value="Unassembled WGS sequence"/>
</dbReference>
<protein>
    <submittedName>
        <fullName evidence="1">Uncharacterized protein</fullName>
    </submittedName>
</protein>
<reference evidence="1 2" key="1">
    <citation type="journal article" date="2015" name="Nature">
        <title>rRNA introns, odd ribosomes, and small enigmatic genomes across a large radiation of phyla.</title>
        <authorList>
            <person name="Brown C.T."/>
            <person name="Hug L.A."/>
            <person name="Thomas B.C."/>
            <person name="Sharon I."/>
            <person name="Castelle C.J."/>
            <person name="Singh A."/>
            <person name="Wilkins M.J."/>
            <person name="Williams K.H."/>
            <person name="Banfield J.F."/>
        </authorList>
    </citation>
    <scope>NUCLEOTIDE SEQUENCE [LARGE SCALE GENOMIC DNA]</scope>
</reference>
<dbReference type="EMBL" id="LCDO01000001">
    <property type="protein sequence ID" value="KKS57553.1"/>
    <property type="molecule type" value="Genomic_DNA"/>
</dbReference>